<dbReference type="CDD" id="cd17393">
    <property type="entry name" value="MFS_MosC_like"/>
    <property type="match status" value="1"/>
</dbReference>
<evidence type="ECO:0000256" key="5">
    <source>
        <dbReference type="SAM" id="Phobius"/>
    </source>
</evidence>
<sequence length="406" mass="40523">MDTDAARTWSAARVRRAHFAIATAFAVHGAVQGSFATRIPWIKDHLGLSAGQLGLALVCPALGSMALMPLAGRLMHRLGSRTALRLLLALWCASLVLPAVAPGLPWLCLGLLAFGASAGMADVVMNALGVAVEEHKGKSIMSGLHGMWSVGTLVGAAIGVPAAHAGLDGRVHLPAMAAVLLVTGYLACAHAPDIHPEADEDAPPRFALPPRAALVIGAIGFCGVFAEGGSADWCAVYLRDITHASPATAALAYTAFTCTMAVTRLLGDLVVRRLGAVAAIRTGGVVATAGGLLVVLAHAPAPAIAGFGLIGVGISVVVPLCFAAAGRRGPVPSLAIAGVATVTYTSGLVAPAAIGGIAGASSLTVSFTLVTVLTLGLVVGAGVVRPPAGRRVAAGSPVPAPAAERS</sequence>
<proteinExistence type="predicted"/>
<feature type="transmembrane region" description="Helical" evidence="5">
    <location>
        <begin position="250"/>
        <end position="267"/>
    </location>
</feature>
<accession>A0ABU7PAL0</accession>
<dbReference type="EMBL" id="JAZEWV010000008">
    <property type="protein sequence ID" value="MEE4542858.1"/>
    <property type="molecule type" value="Genomic_DNA"/>
</dbReference>
<evidence type="ECO:0000256" key="2">
    <source>
        <dbReference type="ARBA" id="ARBA00022692"/>
    </source>
</evidence>
<evidence type="ECO:0000256" key="4">
    <source>
        <dbReference type="ARBA" id="ARBA00023136"/>
    </source>
</evidence>
<feature type="transmembrane region" description="Helical" evidence="5">
    <location>
        <begin position="144"/>
        <end position="165"/>
    </location>
</feature>
<dbReference type="InterPro" id="IPR051788">
    <property type="entry name" value="MFS_Transporter"/>
</dbReference>
<evidence type="ECO:0000313" key="7">
    <source>
        <dbReference type="Proteomes" id="UP001344658"/>
    </source>
</evidence>
<feature type="transmembrane region" description="Helical" evidence="5">
    <location>
        <begin position="363"/>
        <end position="384"/>
    </location>
</feature>
<keyword evidence="3 5" id="KW-1133">Transmembrane helix</keyword>
<evidence type="ECO:0000313" key="6">
    <source>
        <dbReference type="EMBL" id="MEE4542858.1"/>
    </source>
</evidence>
<evidence type="ECO:0000256" key="3">
    <source>
        <dbReference type="ARBA" id="ARBA00022989"/>
    </source>
</evidence>
<feature type="transmembrane region" description="Helical" evidence="5">
    <location>
        <begin position="334"/>
        <end position="357"/>
    </location>
</feature>
<evidence type="ECO:0000256" key="1">
    <source>
        <dbReference type="ARBA" id="ARBA00004141"/>
    </source>
</evidence>
<feature type="transmembrane region" description="Helical" evidence="5">
    <location>
        <begin position="171"/>
        <end position="191"/>
    </location>
</feature>
<dbReference type="Pfam" id="PF07690">
    <property type="entry name" value="MFS_1"/>
    <property type="match status" value="1"/>
</dbReference>
<feature type="transmembrane region" description="Helical" evidence="5">
    <location>
        <begin position="212"/>
        <end position="238"/>
    </location>
</feature>
<feature type="transmembrane region" description="Helical" evidence="5">
    <location>
        <begin position="52"/>
        <end position="71"/>
    </location>
</feature>
<feature type="transmembrane region" description="Helical" evidence="5">
    <location>
        <begin position="303"/>
        <end position="322"/>
    </location>
</feature>
<dbReference type="InterPro" id="IPR011701">
    <property type="entry name" value="MFS"/>
</dbReference>
<dbReference type="Proteomes" id="UP001344658">
    <property type="component" value="Unassembled WGS sequence"/>
</dbReference>
<feature type="transmembrane region" description="Helical" evidence="5">
    <location>
        <begin position="274"/>
        <end position="297"/>
    </location>
</feature>
<reference evidence="6 7" key="1">
    <citation type="submission" date="2023-12" db="EMBL/GenBank/DDBJ databases">
        <title>Streptomyces sp. V4-01.</title>
        <authorList>
            <person name="Somphong A."/>
            <person name="Phongsopitanun W."/>
        </authorList>
    </citation>
    <scope>NUCLEOTIDE SEQUENCE [LARGE SCALE GENOMIC DNA]</scope>
    <source>
        <strain evidence="6 7">V4-01</strain>
    </source>
</reference>
<name>A0ABU7PAL0_9ACTN</name>
<organism evidence="6 7">
    <name type="scientific">Actinacidiphila polyblastidii</name>
    <dbReference type="NCBI Taxonomy" id="3110430"/>
    <lineage>
        <taxon>Bacteria</taxon>
        <taxon>Bacillati</taxon>
        <taxon>Actinomycetota</taxon>
        <taxon>Actinomycetes</taxon>
        <taxon>Kitasatosporales</taxon>
        <taxon>Streptomycetaceae</taxon>
        <taxon>Actinacidiphila</taxon>
    </lineage>
</organism>
<feature type="transmembrane region" description="Helical" evidence="5">
    <location>
        <begin position="110"/>
        <end position="132"/>
    </location>
</feature>
<feature type="transmembrane region" description="Helical" evidence="5">
    <location>
        <begin position="83"/>
        <end position="104"/>
    </location>
</feature>
<keyword evidence="4 5" id="KW-0472">Membrane</keyword>
<protein>
    <submittedName>
        <fullName evidence="6">MFS transporter</fullName>
    </submittedName>
</protein>
<comment type="caution">
    <text evidence="6">The sequence shown here is derived from an EMBL/GenBank/DDBJ whole genome shotgun (WGS) entry which is preliminary data.</text>
</comment>
<keyword evidence="2 5" id="KW-0812">Transmembrane</keyword>
<gene>
    <name evidence="6" type="ORF">V2S66_12860</name>
</gene>
<dbReference type="SUPFAM" id="SSF103473">
    <property type="entry name" value="MFS general substrate transporter"/>
    <property type="match status" value="1"/>
</dbReference>
<keyword evidence="7" id="KW-1185">Reference proteome</keyword>
<dbReference type="PANTHER" id="PTHR23514">
    <property type="entry name" value="BYPASS OF STOP CODON PROTEIN 6"/>
    <property type="match status" value="1"/>
</dbReference>
<dbReference type="Gene3D" id="1.20.1250.20">
    <property type="entry name" value="MFS general substrate transporter like domains"/>
    <property type="match status" value="2"/>
</dbReference>
<comment type="subcellular location">
    <subcellularLocation>
        <location evidence="1">Membrane</location>
        <topology evidence="1">Multi-pass membrane protein</topology>
    </subcellularLocation>
</comment>
<dbReference type="RefSeq" id="WP_330794787.1">
    <property type="nucleotide sequence ID" value="NZ_JAZEWV010000008.1"/>
</dbReference>
<dbReference type="PANTHER" id="PTHR23514:SF13">
    <property type="entry name" value="INNER MEMBRANE PROTEIN YBJJ"/>
    <property type="match status" value="1"/>
</dbReference>
<dbReference type="InterPro" id="IPR036259">
    <property type="entry name" value="MFS_trans_sf"/>
</dbReference>